<dbReference type="Proteomes" id="UP000324222">
    <property type="component" value="Unassembled WGS sequence"/>
</dbReference>
<gene>
    <name evidence="1" type="ORF">E2C01_085054</name>
</gene>
<evidence type="ECO:0000313" key="2">
    <source>
        <dbReference type="Proteomes" id="UP000324222"/>
    </source>
</evidence>
<reference evidence="1 2" key="1">
    <citation type="submission" date="2019-05" db="EMBL/GenBank/DDBJ databases">
        <title>Another draft genome of Portunus trituberculatus and its Hox gene families provides insights of decapod evolution.</title>
        <authorList>
            <person name="Jeong J.-H."/>
            <person name="Song I."/>
            <person name="Kim S."/>
            <person name="Choi T."/>
            <person name="Kim D."/>
            <person name="Ryu S."/>
            <person name="Kim W."/>
        </authorList>
    </citation>
    <scope>NUCLEOTIDE SEQUENCE [LARGE SCALE GENOMIC DNA]</scope>
    <source>
        <tissue evidence="1">Muscle</tissue>
    </source>
</reference>
<dbReference type="EMBL" id="VSRR010083157">
    <property type="protein sequence ID" value="MPC90087.1"/>
    <property type="molecule type" value="Genomic_DNA"/>
</dbReference>
<organism evidence="1 2">
    <name type="scientific">Portunus trituberculatus</name>
    <name type="common">Swimming crab</name>
    <name type="synonym">Neptunus trituberculatus</name>
    <dbReference type="NCBI Taxonomy" id="210409"/>
    <lineage>
        <taxon>Eukaryota</taxon>
        <taxon>Metazoa</taxon>
        <taxon>Ecdysozoa</taxon>
        <taxon>Arthropoda</taxon>
        <taxon>Crustacea</taxon>
        <taxon>Multicrustacea</taxon>
        <taxon>Malacostraca</taxon>
        <taxon>Eumalacostraca</taxon>
        <taxon>Eucarida</taxon>
        <taxon>Decapoda</taxon>
        <taxon>Pleocyemata</taxon>
        <taxon>Brachyura</taxon>
        <taxon>Eubrachyura</taxon>
        <taxon>Portunoidea</taxon>
        <taxon>Portunidae</taxon>
        <taxon>Portuninae</taxon>
        <taxon>Portunus</taxon>
    </lineage>
</organism>
<name>A0A5B7J9F2_PORTR</name>
<keyword evidence="2" id="KW-1185">Reference proteome</keyword>
<accession>A0A5B7J9F2</accession>
<proteinExistence type="predicted"/>
<protein>
    <submittedName>
        <fullName evidence="1">Uncharacterized protein</fullName>
    </submittedName>
</protein>
<sequence>MIRHVGSGS</sequence>
<evidence type="ECO:0000313" key="1">
    <source>
        <dbReference type="EMBL" id="MPC90087.1"/>
    </source>
</evidence>
<comment type="caution">
    <text evidence="1">The sequence shown here is derived from an EMBL/GenBank/DDBJ whole genome shotgun (WGS) entry which is preliminary data.</text>
</comment>